<reference evidence="2 3" key="1">
    <citation type="journal article" date="2019" name="Int. J. Syst. Evol. Microbiol.">
        <title>The Global Catalogue of Microorganisms (GCM) 10K type strain sequencing project: providing services to taxonomists for standard genome sequencing and annotation.</title>
        <authorList>
            <consortium name="The Broad Institute Genomics Platform"/>
            <consortium name="The Broad Institute Genome Sequencing Center for Infectious Disease"/>
            <person name="Wu L."/>
            <person name="Ma J."/>
        </authorList>
    </citation>
    <scope>NUCLEOTIDE SEQUENCE [LARGE SCALE GENOMIC DNA]</scope>
    <source>
        <strain evidence="2 3">JCM 3106</strain>
    </source>
</reference>
<dbReference type="EMBL" id="BAAAWD010000006">
    <property type="protein sequence ID" value="GAA2996234.1"/>
    <property type="molecule type" value="Genomic_DNA"/>
</dbReference>
<organism evidence="2 3">
    <name type="scientific">Streptosporangium longisporum</name>
    <dbReference type="NCBI Taxonomy" id="46187"/>
    <lineage>
        <taxon>Bacteria</taxon>
        <taxon>Bacillati</taxon>
        <taxon>Actinomycetota</taxon>
        <taxon>Actinomycetes</taxon>
        <taxon>Streptosporangiales</taxon>
        <taxon>Streptosporangiaceae</taxon>
        <taxon>Streptosporangium</taxon>
    </lineage>
</organism>
<dbReference type="Proteomes" id="UP001499930">
    <property type="component" value="Unassembled WGS sequence"/>
</dbReference>
<evidence type="ECO:0000256" key="1">
    <source>
        <dbReference type="SAM" id="SignalP"/>
    </source>
</evidence>
<evidence type="ECO:0000313" key="2">
    <source>
        <dbReference type="EMBL" id="GAA2996234.1"/>
    </source>
</evidence>
<feature type="chain" id="PRO_5047240456" description="PLAT domain-containing protein" evidence="1">
    <location>
        <begin position="34"/>
        <end position="163"/>
    </location>
</feature>
<evidence type="ECO:0000313" key="3">
    <source>
        <dbReference type="Proteomes" id="UP001499930"/>
    </source>
</evidence>
<accession>A0ABN3XTX9</accession>
<keyword evidence="3" id="KW-1185">Reference proteome</keyword>
<keyword evidence="1" id="KW-0732">Signal</keyword>
<protein>
    <recommendedName>
        <fullName evidence="4">PLAT domain-containing protein</fullName>
    </recommendedName>
</protein>
<evidence type="ECO:0008006" key="4">
    <source>
        <dbReference type="Google" id="ProtNLM"/>
    </source>
</evidence>
<name>A0ABN3XTX9_9ACTN</name>
<gene>
    <name evidence="2" type="ORF">GCM10017559_15910</name>
</gene>
<feature type="signal peptide" evidence="1">
    <location>
        <begin position="1"/>
        <end position="33"/>
    </location>
</feature>
<sequence>MTERSRGRRLTTPIALVITALAAILLPVTPAHAAYGPDQQVYVQVTANDGSGMQLARLEGTVAFDDSNTRYRYSLNLCWQSGSYPQPYFSIKVNGSPAGSPVWTGNTSAAGCQLVALYSADVNVGSAVYNLSFDVTAGWFSSSNGYQHRTRTKSSGIYDNPFN</sequence>
<comment type="caution">
    <text evidence="2">The sequence shown here is derived from an EMBL/GenBank/DDBJ whole genome shotgun (WGS) entry which is preliminary data.</text>
</comment>
<proteinExistence type="predicted"/>